<protein>
    <submittedName>
        <fullName evidence="2">Uncharacterized protein</fullName>
    </submittedName>
</protein>
<keyword evidence="3" id="KW-1185">Reference proteome</keyword>
<reference evidence="2" key="1">
    <citation type="journal article" date="2021" name="Sci. Adv.">
        <title>The American lobster genome reveals insights on longevity, neural, and immune adaptations.</title>
        <authorList>
            <person name="Polinski J.M."/>
            <person name="Zimin A.V."/>
            <person name="Clark K.F."/>
            <person name="Kohn A.B."/>
            <person name="Sadowski N."/>
            <person name="Timp W."/>
            <person name="Ptitsyn A."/>
            <person name="Khanna P."/>
            <person name="Romanova D.Y."/>
            <person name="Williams P."/>
            <person name="Greenwood S.J."/>
            <person name="Moroz L.L."/>
            <person name="Walt D.R."/>
            <person name="Bodnar A.G."/>
        </authorList>
    </citation>
    <scope>NUCLEOTIDE SEQUENCE</scope>
    <source>
        <strain evidence="2">GMGI-L3</strain>
    </source>
</reference>
<dbReference type="Proteomes" id="UP000747542">
    <property type="component" value="Unassembled WGS sequence"/>
</dbReference>
<organism evidence="2 3">
    <name type="scientific">Homarus americanus</name>
    <name type="common">American lobster</name>
    <dbReference type="NCBI Taxonomy" id="6706"/>
    <lineage>
        <taxon>Eukaryota</taxon>
        <taxon>Metazoa</taxon>
        <taxon>Ecdysozoa</taxon>
        <taxon>Arthropoda</taxon>
        <taxon>Crustacea</taxon>
        <taxon>Multicrustacea</taxon>
        <taxon>Malacostraca</taxon>
        <taxon>Eumalacostraca</taxon>
        <taxon>Eucarida</taxon>
        <taxon>Decapoda</taxon>
        <taxon>Pleocyemata</taxon>
        <taxon>Astacidea</taxon>
        <taxon>Nephropoidea</taxon>
        <taxon>Nephropidae</taxon>
        <taxon>Homarus</taxon>
    </lineage>
</organism>
<gene>
    <name evidence="2" type="ORF">Hamer_G002165</name>
</gene>
<proteinExistence type="predicted"/>
<evidence type="ECO:0000256" key="1">
    <source>
        <dbReference type="SAM" id="Phobius"/>
    </source>
</evidence>
<feature type="transmembrane region" description="Helical" evidence="1">
    <location>
        <begin position="42"/>
        <end position="63"/>
    </location>
</feature>
<evidence type="ECO:0000313" key="3">
    <source>
        <dbReference type="Proteomes" id="UP000747542"/>
    </source>
</evidence>
<keyword evidence="1" id="KW-1133">Transmembrane helix</keyword>
<dbReference type="EMBL" id="JAHLQT010026502">
    <property type="protein sequence ID" value="KAG7163093.1"/>
    <property type="molecule type" value="Genomic_DNA"/>
</dbReference>
<accession>A0A8J5JXS5</accession>
<keyword evidence="1" id="KW-0812">Transmembrane</keyword>
<dbReference type="OrthoDB" id="10561113at2759"/>
<dbReference type="AlphaFoldDB" id="A0A8J5JXS5"/>
<comment type="caution">
    <text evidence="2">The sequence shown here is derived from an EMBL/GenBank/DDBJ whole genome shotgun (WGS) entry which is preliminary data.</text>
</comment>
<evidence type="ECO:0000313" key="2">
    <source>
        <dbReference type="EMBL" id="KAG7163093.1"/>
    </source>
</evidence>
<name>A0A8J5JXS5_HOMAM</name>
<sequence length="122" mass="13896">MVSRYVNVSFIGEANIQSFGDSASYSEDQLPGGGGPPANNSWVTWGAVALSVLLLFLLLVYVVKRIRRPRSGYQNLEGTRRQMVAISQLLEEIRGRPRRVQPYEPLTESETHFFVHDFKDFY</sequence>
<keyword evidence="1" id="KW-0472">Membrane</keyword>